<dbReference type="InterPro" id="IPR027417">
    <property type="entry name" value="P-loop_NTPase"/>
</dbReference>
<comment type="caution">
    <text evidence="1">The sequence shown here is derived from an EMBL/GenBank/DDBJ whole genome shotgun (WGS) entry which is preliminary data.</text>
</comment>
<feature type="non-terminal residue" evidence="1">
    <location>
        <position position="145"/>
    </location>
</feature>
<dbReference type="EMBL" id="AUZX01001252">
    <property type="protein sequence ID" value="EQD79580.1"/>
    <property type="molecule type" value="Genomic_DNA"/>
</dbReference>
<proteinExistence type="predicted"/>
<dbReference type="AlphaFoldDB" id="T1DBY2"/>
<reference evidence="1" key="1">
    <citation type="submission" date="2013-08" db="EMBL/GenBank/DDBJ databases">
        <authorList>
            <person name="Mendez C."/>
            <person name="Richter M."/>
            <person name="Ferrer M."/>
            <person name="Sanchez J."/>
        </authorList>
    </citation>
    <scope>NUCLEOTIDE SEQUENCE</scope>
</reference>
<gene>
    <name evidence="1" type="ORF">B1A_01652</name>
</gene>
<reference evidence="1" key="2">
    <citation type="journal article" date="2014" name="ISME J.">
        <title>Microbial stratification in low pH oxic and suboxic macroscopic growths along an acid mine drainage.</title>
        <authorList>
            <person name="Mendez-Garcia C."/>
            <person name="Mesa V."/>
            <person name="Sprenger R.R."/>
            <person name="Richter M."/>
            <person name="Diez M.S."/>
            <person name="Solano J."/>
            <person name="Bargiela R."/>
            <person name="Golyshina O.V."/>
            <person name="Manteca A."/>
            <person name="Ramos J.L."/>
            <person name="Gallego J.R."/>
            <person name="Llorente I."/>
            <person name="Martins Dos Santos V.A."/>
            <person name="Jensen O.N."/>
            <person name="Pelaez A.I."/>
            <person name="Sanchez J."/>
            <person name="Ferrer M."/>
        </authorList>
    </citation>
    <scope>NUCLEOTIDE SEQUENCE</scope>
</reference>
<organism evidence="1">
    <name type="scientific">mine drainage metagenome</name>
    <dbReference type="NCBI Taxonomy" id="410659"/>
    <lineage>
        <taxon>unclassified sequences</taxon>
        <taxon>metagenomes</taxon>
        <taxon>ecological metagenomes</taxon>
    </lineage>
</organism>
<sequence length="145" mass="15736">MLLSCLFEIPTAFIMEKPTDNPADTCPLCGGIGVTMVRCGTEQFAAECSCRIEKKAALRLQRARIPQRYTHCSLESFDSGFRGADPSLGTALMTTRRFAEGYPLETGGRGLLFTGSIGCGKTHLAVGLLREMVEKRGATGIFCDY</sequence>
<evidence type="ECO:0000313" key="1">
    <source>
        <dbReference type="EMBL" id="EQD79580.1"/>
    </source>
</evidence>
<protein>
    <submittedName>
        <fullName evidence="1">DNA replication protein, DNAC</fullName>
    </submittedName>
</protein>
<dbReference type="Gene3D" id="3.40.50.300">
    <property type="entry name" value="P-loop containing nucleotide triphosphate hydrolases"/>
    <property type="match status" value="1"/>
</dbReference>
<name>T1DBY2_9ZZZZ</name>
<accession>T1DBY2</accession>